<dbReference type="InterPro" id="IPR005161">
    <property type="entry name" value="Ku_N"/>
</dbReference>
<dbReference type="Proteomes" id="UP000054928">
    <property type="component" value="Unassembled WGS sequence"/>
</dbReference>
<keyword evidence="4" id="KW-0158">Chromosome</keyword>
<dbReference type="GO" id="GO:0004386">
    <property type="term" value="F:helicase activity"/>
    <property type="evidence" value="ECO:0007669"/>
    <property type="project" value="UniProtKB-KW"/>
</dbReference>
<dbReference type="RefSeq" id="XP_024572422.1">
    <property type="nucleotide sequence ID" value="XM_024731013.1"/>
</dbReference>
<evidence type="ECO:0000256" key="5">
    <source>
        <dbReference type="ARBA" id="ARBA00022741"/>
    </source>
</evidence>
<dbReference type="GO" id="GO:0043564">
    <property type="term" value="C:Ku70:Ku80 complex"/>
    <property type="evidence" value="ECO:0007669"/>
    <property type="project" value="InterPro"/>
</dbReference>
<dbReference type="InterPro" id="IPR016194">
    <property type="entry name" value="SPOC-like_C_dom_sf"/>
</dbReference>
<dbReference type="InterPro" id="IPR036465">
    <property type="entry name" value="vWFA_dom_sf"/>
</dbReference>
<dbReference type="GO" id="GO:0005524">
    <property type="term" value="F:ATP binding"/>
    <property type="evidence" value="ECO:0007669"/>
    <property type="project" value="UniProtKB-KW"/>
</dbReference>
<dbReference type="EMBL" id="CCYD01000109">
    <property type="protein sequence ID" value="CEG36053.1"/>
    <property type="molecule type" value="Genomic_DNA"/>
</dbReference>
<dbReference type="SUPFAM" id="SSF101420">
    <property type="entry name" value="C-terminal domain of Ku80"/>
    <property type="match status" value="1"/>
</dbReference>
<keyword evidence="16" id="KW-1185">Reference proteome</keyword>
<evidence type="ECO:0000313" key="16">
    <source>
        <dbReference type="Proteomes" id="UP000054928"/>
    </source>
</evidence>
<evidence type="ECO:0000256" key="9">
    <source>
        <dbReference type="ARBA" id="ARBA00022840"/>
    </source>
</evidence>
<reference evidence="16" key="1">
    <citation type="submission" date="2014-09" db="EMBL/GenBank/DDBJ databases">
        <authorList>
            <person name="Sharma Rahul"/>
            <person name="Thines Marco"/>
        </authorList>
    </citation>
    <scope>NUCLEOTIDE SEQUENCE [LARGE SCALE GENOMIC DNA]</scope>
</reference>
<keyword evidence="9" id="KW-0067">ATP-binding</keyword>
<evidence type="ECO:0000256" key="2">
    <source>
        <dbReference type="ARBA" id="ARBA00004286"/>
    </source>
</evidence>
<evidence type="ECO:0000256" key="10">
    <source>
        <dbReference type="ARBA" id="ARBA00023125"/>
    </source>
</evidence>
<evidence type="ECO:0000256" key="7">
    <source>
        <dbReference type="ARBA" id="ARBA00022801"/>
    </source>
</evidence>
<accession>A0A0P1A7G4</accession>
<dbReference type="STRING" id="4781.A0A0P1A7G4"/>
<dbReference type="GO" id="GO:0000723">
    <property type="term" value="P:telomere maintenance"/>
    <property type="evidence" value="ECO:0007669"/>
    <property type="project" value="InterPro"/>
</dbReference>
<name>A0A0P1A7G4_PLAHL</name>
<dbReference type="Pfam" id="PF08785">
    <property type="entry name" value="Ku_PK_bind"/>
    <property type="match status" value="1"/>
</dbReference>
<evidence type="ECO:0000313" key="15">
    <source>
        <dbReference type="EMBL" id="CEG36053.1"/>
    </source>
</evidence>
<dbReference type="Pfam" id="PF02735">
    <property type="entry name" value="Ku"/>
    <property type="match status" value="1"/>
</dbReference>
<proteinExistence type="inferred from homology"/>
<comment type="similarity">
    <text evidence="3">Belongs to the ku80 family.</text>
</comment>
<dbReference type="GO" id="GO:0003690">
    <property type="term" value="F:double-stranded DNA binding"/>
    <property type="evidence" value="ECO:0007669"/>
    <property type="project" value="TreeGrafter"/>
</dbReference>
<keyword evidence="6" id="KW-0227">DNA damage</keyword>
<evidence type="ECO:0000259" key="14">
    <source>
        <dbReference type="PROSITE" id="PS50234"/>
    </source>
</evidence>
<evidence type="ECO:0000256" key="13">
    <source>
        <dbReference type="ARBA" id="ARBA00023242"/>
    </source>
</evidence>
<dbReference type="SUPFAM" id="SSF53300">
    <property type="entry name" value="vWA-like"/>
    <property type="match status" value="1"/>
</dbReference>
<dbReference type="SUPFAM" id="SSF100939">
    <property type="entry name" value="SPOC domain-like"/>
    <property type="match status" value="1"/>
</dbReference>
<evidence type="ECO:0000256" key="1">
    <source>
        <dbReference type="ARBA" id="ARBA00004123"/>
    </source>
</evidence>
<feature type="domain" description="VWFA" evidence="14">
    <location>
        <begin position="7"/>
        <end position="185"/>
    </location>
</feature>
<dbReference type="GO" id="GO:0006303">
    <property type="term" value="P:double-strand break repair via nonhomologous end joining"/>
    <property type="evidence" value="ECO:0007669"/>
    <property type="project" value="InterPro"/>
</dbReference>
<dbReference type="InterPro" id="IPR014893">
    <property type="entry name" value="Ku_PK_bind"/>
</dbReference>
<evidence type="ECO:0000256" key="11">
    <source>
        <dbReference type="ARBA" id="ARBA00023172"/>
    </source>
</evidence>
<organism evidence="15 16">
    <name type="scientific">Plasmopara halstedii</name>
    <name type="common">Downy mildew of sunflower</name>
    <dbReference type="NCBI Taxonomy" id="4781"/>
    <lineage>
        <taxon>Eukaryota</taxon>
        <taxon>Sar</taxon>
        <taxon>Stramenopiles</taxon>
        <taxon>Oomycota</taxon>
        <taxon>Peronosporomycetes</taxon>
        <taxon>Peronosporales</taxon>
        <taxon>Peronosporaceae</taxon>
        <taxon>Plasmopara</taxon>
    </lineage>
</organism>
<dbReference type="Gene3D" id="1.10.1600.10">
    <property type="match status" value="1"/>
</dbReference>
<keyword evidence="11" id="KW-0233">DNA recombination</keyword>
<dbReference type="InterPro" id="IPR036494">
    <property type="entry name" value="Ku_C_sf"/>
</dbReference>
<dbReference type="PANTHER" id="PTHR12604">
    <property type="entry name" value="KU AUTOANTIGEN DNA HELICASE"/>
    <property type="match status" value="1"/>
</dbReference>
<dbReference type="Gene3D" id="3.40.50.410">
    <property type="entry name" value="von Willebrand factor, type A domain"/>
    <property type="match status" value="1"/>
</dbReference>
<keyword evidence="12" id="KW-0234">DNA repair</keyword>
<dbReference type="PANTHER" id="PTHR12604:SF4">
    <property type="entry name" value="X-RAY REPAIR CROSS-COMPLEMENTING PROTEIN 5"/>
    <property type="match status" value="1"/>
</dbReference>
<dbReference type="SMART" id="SM00559">
    <property type="entry name" value="Ku78"/>
    <property type="match status" value="1"/>
</dbReference>
<dbReference type="OMA" id="MASNKEC"/>
<evidence type="ECO:0000256" key="12">
    <source>
        <dbReference type="ARBA" id="ARBA00023204"/>
    </source>
</evidence>
<dbReference type="GO" id="GO:0042162">
    <property type="term" value="F:telomeric DNA binding"/>
    <property type="evidence" value="ECO:0007669"/>
    <property type="project" value="InterPro"/>
</dbReference>
<dbReference type="GO" id="GO:0003684">
    <property type="term" value="F:damaged DNA binding"/>
    <property type="evidence" value="ECO:0007669"/>
    <property type="project" value="InterPro"/>
</dbReference>
<dbReference type="PROSITE" id="PS50234">
    <property type="entry name" value="VWFA"/>
    <property type="match status" value="1"/>
</dbReference>
<evidence type="ECO:0000256" key="4">
    <source>
        <dbReference type="ARBA" id="ARBA00022454"/>
    </source>
</evidence>
<keyword evidence="5" id="KW-0547">Nucleotide-binding</keyword>
<dbReference type="GeneID" id="36395428"/>
<dbReference type="GO" id="GO:0005694">
    <property type="term" value="C:chromosome"/>
    <property type="evidence" value="ECO:0007669"/>
    <property type="project" value="UniProtKB-SubCell"/>
</dbReference>
<sequence length="793" mass="89244">MSRTKEAVVVLLDVGASMRMPLLERMSYLEKNISDIGDDLQHTRFAVAISAVENIIQKKLFFKPKDEIGIIAYGSDETDNQLNEEQGDNEYRNVQVVNSIDSPTLNMIKRLRELKPSKGADTKVDILDGMIVALDLLFRRTDGKKYDKRLLIITDAATKITDASDLEAVVTMIQNLEVKLQVIGLDFKHTTLQPKDTTLGKYLNKTNIKDESMGAGVKDEPMEAANQENTNYHTVKDEALDTDSCLDNVKTENEKILVSVAYEVGGEVSSVSKRMQLLAQGMKKTVTLTTKFRGPLEFGDALKIPVYCYLKTKVATLPTLSKESQQSHEKKTAGNVKLDRRYTSPQNIDEEVPPDERVKAYCYGSEKVPFASADMEFFKFQTEKSLKVLGFLDRSQISHSMFVTATDVFVAEPLKPHAATCFAALIDAMVELDQVIIARFVPRKNAAPKIVALIPNAPSSGEGENFYAMWSQQLPYEEDLRNYEFPPLKTHKYTPTDEQQSLTDRLVDSLSIRDDKINEVGVCFNPIIWRFFYAVSVRALDESAGIPPLPSYIEASLKMDPVRQESISDLIEKFGDAFQLKEAVMKAKDRKRKSFWSDVPASLIKEEDLKEEHVEKVGDADSDLELDLDDLLDSRDTTSVGSMNPIADFEALIQFSQSKESHRQQLTTAVTGMENQIEKLLSQSSYDFYPKALQCLTHFRKRSPEIQYAAQFNEFLTKLKVRLSEDSDAWKTVKNAELTLLSYEDDPSLDVSPADARAFLHGEEKLDVNLAAASLSSQIEAIEKEDDMFADFE</sequence>
<evidence type="ECO:0000256" key="8">
    <source>
        <dbReference type="ARBA" id="ARBA00022806"/>
    </source>
</evidence>
<dbReference type="Pfam" id="PF03731">
    <property type="entry name" value="Ku_N"/>
    <property type="match status" value="1"/>
</dbReference>
<keyword evidence="10" id="KW-0238">DNA-binding</keyword>
<dbReference type="Gene3D" id="2.40.290.10">
    <property type="match status" value="1"/>
</dbReference>
<keyword evidence="7" id="KW-0378">Hydrolase</keyword>
<dbReference type="InterPro" id="IPR024193">
    <property type="entry name" value="Ku80"/>
</dbReference>
<keyword evidence="13" id="KW-0539">Nucleus</keyword>
<keyword evidence="8 15" id="KW-0347">Helicase</keyword>
<dbReference type="GO" id="GO:0006310">
    <property type="term" value="P:DNA recombination"/>
    <property type="evidence" value="ECO:0007669"/>
    <property type="project" value="UniProtKB-KW"/>
</dbReference>
<dbReference type="InterPro" id="IPR002035">
    <property type="entry name" value="VWF_A"/>
</dbReference>
<dbReference type="InterPro" id="IPR006164">
    <property type="entry name" value="DNA_bd_Ku70/Ku80"/>
</dbReference>
<evidence type="ECO:0000256" key="3">
    <source>
        <dbReference type="ARBA" id="ARBA00007726"/>
    </source>
</evidence>
<evidence type="ECO:0000256" key="6">
    <source>
        <dbReference type="ARBA" id="ARBA00022763"/>
    </source>
</evidence>
<dbReference type="Gene3D" id="1.25.40.240">
    <property type="entry name" value="Ku, C-terminal domain"/>
    <property type="match status" value="1"/>
</dbReference>
<dbReference type="OrthoDB" id="30826at2759"/>
<dbReference type="CDD" id="cd00873">
    <property type="entry name" value="KU80"/>
    <property type="match status" value="1"/>
</dbReference>
<protein>
    <submittedName>
        <fullName evidence="15">Atp-dependent dna helicase</fullName>
    </submittedName>
</protein>
<comment type="subcellular location">
    <subcellularLocation>
        <location evidence="2">Chromosome</location>
    </subcellularLocation>
    <subcellularLocation>
        <location evidence="1">Nucleus</location>
    </subcellularLocation>
</comment>
<dbReference type="AlphaFoldDB" id="A0A0P1A7G4"/>
<dbReference type="GO" id="GO:0016787">
    <property type="term" value="F:hydrolase activity"/>
    <property type="evidence" value="ECO:0007669"/>
    <property type="project" value="UniProtKB-KW"/>
</dbReference>